<sequence length="285" mass="30423">MNIGFIGTGLMGLPMAHRLLDAHHALSVYNRTAAKVEPLRASGAKIAASPDAVIAASEFVVLMLTDASAIRSVLLTQQARRHLSGRTVIQMSTIAPDESRAIRDEVAAANGEYIEAPVLGSIPEARSGNLIVMVGATPLQFERSLPVLSVFGSEPVLLGSVGAAATTKLALNQLIGTMTSAFSASLGLVLRQNVETAAFMNILRKSALYAPTFDKKLQRMLDQDYSNPNFPTKHLKKDIDLFIATAQANQLRVEPVEGVGEILKAALQQGLAEEDYASLFSIICP</sequence>
<dbReference type="InterPro" id="IPR008927">
    <property type="entry name" value="6-PGluconate_DH-like_C_sf"/>
</dbReference>
<evidence type="ECO:0000256" key="1">
    <source>
        <dbReference type="ARBA" id="ARBA00009080"/>
    </source>
</evidence>
<protein>
    <submittedName>
        <fullName evidence="7">NAD-binding protein</fullName>
    </submittedName>
</protein>
<dbReference type="SUPFAM" id="SSF51735">
    <property type="entry name" value="NAD(P)-binding Rossmann-fold domains"/>
    <property type="match status" value="1"/>
</dbReference>
<dbReference type="AlphaFoldDB" id="A0A8J7Z1P2"/>
<dbReference type="InterPro" id="IPR015815">
    <property type="entry name" value="HIBADH-related"/>
</dbReference>
<evidence type="ECO:0000313" key="7">
    <source>
        <dbReference type="EMBL" id="NDJ16523.1"/>
    </source>
</evidence>
<dbReference type="SUPFAM" id="SSF48179">
    <property type="entry name" value="6-phosphogluconate dehydrogenase C-terminal domain-like"/>
    <property type="match status" value="1"/>
</dbReference>
<dbReference type="InterPro" id="IPR013328">
    <property type="entry name" value="6PGD_dom2"/>
</dbReference>
<dbReference type="InterPro" id="IPR036291">
    <property type="entry name" value="NAD(P)-bd_dom_sf"/>
</dbReference>
<feature type="domain" description="3-hydroxyisobutyrate dehydrogenase-like NAD-binding" evidence="6">
    <location>
        <begin position="162"/>
        <end position="280"/>
    </location>
</feature>
<dbReference type="Gene3D" id="3.40.50.720">
    <property type="entry name" value="NAD(P)-binding Rossmann-like Domain"/>
    <property type="match status" value="1"/>
</dbReference>
<dbReference type="EMBL" id="WVIE01000004">
    <property type="protein sequence ID" value="NDJ16523.1"/>
    <property type="molecule type" value="Genomic_DNA"/>
</dbReference>
<evidence type="ECO:0000256" key="4">
    <source>
        <dbReference type="PIRSR" id="PIRSR000103-1"/>
    </source>
</evidence>
<feature type="active site" evidence="4">
    <location>
        <position position="168"/>
    </location>
</feature>
<organism evidence="7 8">
    <name type="scientific">Myxacorys almedinensis A</name>
    <dbReference type="NCBI Taxonomy" id="2690445"/>
    <lineage>
        <taxon>Bacteria</taxon>
        <taxon>Bacillati</taxon>
        <taxon>Cyanobacteriota</taxon>
        <taxon>Cyanophyceae</taxon>
        <taxon>Leptolyngbyales</taxon>
        <taxon>Leptolyngbyaceae</taxon>
        <taxon>Myxacorys</taxon>
        <taxon>Myxacorys almedinensis</taxon>
    </lineage>
</organism>
<evidence type="ECO:0000313" key="8">
    <source>
        <dbReference type="Proteomes" id="UP000646053"/>
    </source>
</evidence>
<accession>A0A8J7Z1P2</accession>
<comment type="similarity">
    <text evidence="1">Belongs to the HIBADH-related family.</text>
</comment>
<dbReference type="GO" id="GO:0050661">
    <property type="term" value="F:NADP binding"/>
    <property type="evidence" value="ECO:0007669"/>
    <property type="project" value="InterPro"/>
</dbReference>
<feature type="domain" description="6-phosphogluconate dehydrogenase NADP-binding" evidence="5">
    <location>
        <begin position="2"/>
        <end position="155"/>
    </location>
</feature>
<dbReference type="Proteomes" id="UP000646053">
    <property type="component" value="Unassembled WGS sequence"/>
</dbReference>
<dbReference type="Pfam" id="PF14833">
    <property type="entry name" value="NAD_binding_11"/>
    <property type="match status" value="1"/>
</dbReference>
<proteinExistence type="inferred from homology"/>
<name>A0A8J7Z1P2_9CYAN</name>
<keyword evidence="3" id="KW-0520">NAD</keyword>
<dbReference type="PIRSF" id="PIRSF000103">
    <property type="entry name" value="HIBADH"/>
    <property type="match status" value="1"/>
</dbReference>
<comment type="caution">
    <text evidence="7">The sequence shown here is derived from an EMBL/GenBank/DDBJ whole genome shotgun (WGS) entry which is preliminary data.</text>
</comment>
<dbReference type="InterPro" id="IPR006115">
    <property type="entry name" value="6PGDH_NADP-bd"/>
</dbReference>
<gene>
    <name evidence="7" type="ORF">GS601_04320</name>
</gene>
<dbReference type="PANTHER" id="PTHR43580">
    <property type="entry name" value="OXIDOREDUCTASE GLYR1-RELATED"/>
    <property type="match status" value="1"/>
</dbReference>
<evidence type="ECO:0000259" key="6">
    <source>
        <dbReference type="Pfam" id="PF14833"/>
    </source>
</evidence>
<dbReference type="InterPro" id="IPR029154">
    <property type="entry name" value="HIBADH-like_NADP-bd"/>
</dbReference>
<keyword evidence="2" id="KW-0560">Oxidoreductase</keyword>
<evidence type="ECO:0000256" key="3">
    <source>
        <dbReference type="ARBA" id="ARBA00023027"/>
    </source>
</evidence>
<evidence type="ECO:0000256" key="2">
    <source>
        <dbReference type="ARBA" id="ARBA00023002"/>
    </source>
</evidence>
<dbReference type="Gene3D" id="1.10.1040.10">
    <property type="entry name" value="N-(1-d-carboxylethyl)-l-norvaline Dehydrogenase, domain 2"/>
    <property type="match status" value="1"/>
</dbReference>
<reference evidence="7" key="1">
    <citation type="submission" date="2019-12" db="EMBL/GenBank/DDBJ databases">
        <title>High-Quality draft genome sequences of three cyanobacteria isolated from the limestone walls of the Old Cathedral of Coimbra.</title>
        <authorList>
            <person name="Tiago I."/>
            <person name="Soares F."/>
            <person name="Portugal A."/>
        </authorList>
    </citation>
    <scope>NUCLEOTIDE SEQUENCE</scope>
    <source>
        <strain evidence="7">A</strain>
    </source>
</reference>
<dbReference type="RefSeq" id="WP_162422046.1">
    <property type="nucleotide sequence ID" value="NZ_WVIE01000004.1"/>
</dbReference>
<dbReference type="GO" id="GO:0051287">
    <property type="term" value="F:NAD binding"/>
    <property type="evidence" value="ECO:0007669"/>
    <property type="project" value="InterPro"/>
</dbReference>
<dbReference type="InterPro" id="IPR051265">
    <property type="entry name" value="HIBADH-related_NP60_sf"/>
</dbReference>
<dbReference type="PANTHER" id="PTHR43580:SF9">
    <property type="entry name" value="GLYOXYLATE_SUCCINIC SEMIALDEHYDE REDUCTASE 1"/>
    <property type="match status" value="1"/>
</dbReference>
<keyword evidence="8" id="KW-1185">Reference proteome</keyword>
<dbReference type="Pfam" id="PF03446">
    <property type="entry name" value="NAD_binding_2"/>
    <property type="match status" value="1"/>
</dbReference>
<dbReference type="GO" id="GO:0016491">
    <property type="term" value="F:oxidoreductase activity"/>
    <property type="evidence" value="ECO:0007669"/>
    <property type="project" value="UniProtKB-KW"/>
</dbReference>
<evidence type="ECO:0000259" key="5">
    <source>
        <dbReference type="Pfam" id="PF03446"/>
    </source>
</evidence>